<dbReference type="InterPro" id="IPR003141">
    <property type="entry name" value="Pol/His_phosphatase_N"/>
</dbReference>
<dbReference type="InterPro" id="IPR016195">
    <property type="entry name" value="Pol/histidinol_Pase-like"/>
</dbReference>
<dbReference type="EMBL" id="VSSQ01008614">
    <property type="protein sequence ID" value="MPM39365.1"/>
    <property type="molecule type" value="Genomic_DNA"/>
</dbReference>
<organism evidence="2">
    <name type="scientific">bioreactor metagenome</name>
    <dbReference type="NCBI Taxonomy" id="1076179"/>
    <lineage>
        <taxon>unclassified sequences</taxon>
        <taxon>metagenomes</taxon>
        <taxon>ecological metagenomes</taxon>
    </lineage>
</organism>
<dbReference type="GO" id="GO:0035312">
    <property type="term" value="F:5'-3' DNA exonuclease activity"/>
    <property type="evidence" value="ECO:0007669"/>
    <property type="project" value="TreeGrafter"/>
</dbReference>
<proteinExistence type="predicted"/>
<comment type="caution">
    <text evidence="2">The sequence shown here is derived from an EMBL/GenBank/DDBJ whole genome shotgun (WGS) entry which is preliminary data.</text>
</comment>
<dbReference type="PANTHER" id="PTHR42924:SF3">
    <property type="entry name" value="POLYMERASE_HISTIDINOL PHOSPHATASE N-TERMINAL DOMAIN-CONTAINING PROTEIN"/>
    <property type="match status" value="1"/>
</dbReference>
<name>A0A644ZEP4_9ZZZZ</name>
<protein>
    <recommendedName>
        <fullName evidence="1">Polymerase/histidinol phosphatase N-terminal domain-containing protein</fullName>
    </recommendedName>
</protein>
<dbReference type="AlphaFoldDB" id="A0A644ZEP4"/>
<dbReference type="Gene3D" id="3.20.20.140">
    <property type="entry name" value="Metal-dependent hydrolases"/>
    <property type="match status" value="1"/>
</dbReference>
<dbReference type="InterPro" id="IPR052018">
    <property type="entry name" value="PHP_domain"/>
</dbReference>
<dbReference type="PANTHER" id="PTHR42924">
    <property type="entry name" value="EXONUCLEASE"/>
    <property type="match status" value="1"/>
</dbReference>
<dbReference type="GO" id="GO:0004534">
    <property type="term" value="F:5'-3' RNA exonuclease activity"/>
    <property type="evidence" value="ECO:0007669"/>
    <property type="project" value="TreeGrafter"/>
</dbReference>
<feature type="domain" description="Polymerase/histidinol phosphatase N-terminal" evidence="1">
    <location>
        <begin position="130"/>
        <end position="189"/>
    </location>
</feature>
<dbReference type="SUPFAM" id="SSF89550">
    <property type="entry name" value="PHP domain-like"/>
    <property type="match status" value="1"/>
</dbReference>
<dbReference type="SMART" id="SM00481">
    <property type="entry name" value="POLIIIAc"/>
    <property type="match status" value="1"/>
</dbReference>
<sequence>MKYTLQIEKSEERAYPRLEFVVPKNAERIDVTVSYPRYAESAENGFAVRRDPCVIDLALESPDGRLFGAAGSDRNHVFVSPLGSSAGFAADELPAGTWRVIAGAYHVPEGGVAVSYEIEVTTKARRLFCGDTHTHTLASDGAFSMDTLAELAKNEGLDFLFITDHNNVSAPPVYEGVTVLSGVEWTHYQGHAGFLGCSAPLPGHYDKRNISEARALMQSAHDSGAMVVLNHPFCPLVPWLWGFEVPFDGLEVWNGVMSERNERAIAYWHGELCAGKRISAVGGSDYHRPGLLGSLATPCMFVYALSRSRADILNALKKGDGFISYLPDGPTADVLCQNADGAVSFGGSAPKGTEVTFVFDRLAGGDEIRLITDAETERISCPAGAASYRVTRVYPNARFVRAELSRVYAPGLPPMKTLLTNSIYFD</sequence>
<gene>
    <name evidence="2" type="ORF">SDC9_85998</name>
</gene>
<evidence type="ECO:0000259" key="1">
    <source>
        <dbReference type="SMART" id="SM00481"/>
    </source>
</evidence>
<evidence type="ECO:0000313" key="2">
    <source>
        <dbReference type="EMBL" id="MPM39365.1"/>
    </source>
</evidence>
<dbReference type="NCBIfam" id="NF038032">
    <property type="entry name" value="CehA_McbA_metalo"/>
    <property type="match status" value="1"/>
</dbReference>
<accession>A0A644ZEP4</accession>
<reference evidence="2" key="1">
    <citation type="submission" date="2019-08" db="EMBL/GenBank/DDBJ databases">
        <authorList>
            <person name="Kucharzyk K."/>
            <person name="Murdoch R.W."/>
            <person name="Higgins S."/>
            <person name="Loffler F."/>
        </authorList>
    </citation>
    <scope>NUCLEOTIDE SEQUENCE</scope>
</reference>